<gene>
    <name evidence="2" type="ORF">MX989_15240</name>
</gene>
<proteinExistence type="predicted"/>
<evidence type="ECO:0000313" key="2">
    <source>
        <dbReference type="EMBL" id="MDR9947435.1"/>
    </source>
</evidence>
<name>A0AAE4DYD7_9ENTR</name>
<reference evidence="2" key="1">
    <citation type="submission" date="2022-11" db="EMBL/GenBank/DDBJ databases">
        <title>blaNDM-1 and qnrB1 co-producing ST413 Enterobacter.</title>
        <authorList>
            <person name="Halder G."/>
            <person name="Chaudhuri B."/>
            <person name="Dutta S."/>
        </authorList>
    </citation>
    <scope>NUCLEOTIDE SEQUENCE</scope>
    <source>
        <strain evidence="2">PEER684</strain>
    </source>
</reference>
<protein>
    <recommendedName>
        <fullName evidence="4">Lipoprotein</fullName>
    </recommendedName>
</protein>
<dbReference type="EMBL" id="JALLIR010000001">
    <property type="protein sequence ID" value="MDR9947435.1"/>
    <property type="molecule type" value="Genomic_DNA"/>
</dbReference>
<organism evidence="2 3">
    <name type="scientific">Enterobacter sichuanensis</name>
    <dbReference type="NCBI Taxonomy" id="2071710"/>
    <lineage>
        <taxon>Bacteria</taxon>
        <taxon>Pseudomonadati</taxon>
        <taxon>Pseudomonadota</taxon>
        <taxon>Gammaproteobacteria</taxon>
        <taxon>Enterobacterales</taxon>
        <taxon>Enterobacteriaceae</taxon>
        <taxon>Enterobacter</taxon>
        <taxon>Enterobacter cloacae complex</taxon>
    </lineage>
</organism>
<feature type="chain" id="PRO_5042192793" description="Lipoprotein" evidence="1">
    <location>
        <begin position="22"/>
        <end position="183"/>
    </location>
</feature>
<evidence type="ECO:0008006" key="4">
    <source>
        <dbReference type="Google" id="ProtNLM"/>
    </source>
</evidence>
<dbReference type="RefSeq" id="WP_224752978.1">
    <property type="nucleotide sequence ID" value="NZ_JACWFD010000009.1"/>
</dbReference>
<sequence length="183" mass="21172">MSKKTKTLVAVPFFLISIAMTGCIQREVVVNHVQDVTSGDRAEVRIIGFTSDSMMWGDFDCNQPYKMPPKGYYPHVRTTFESNPVYIDKGFKKSKLPDGVYPLDRAEYYVRAGKLLGVWPSNHLSDGRLCTKDFVIRPEKDKLYEFRNRNDDNMCYFELYEINKSTGAATRMKMTSYRDMCPK</sequence>
<dbReference type="PROSITE" id="PS51257">
    <property type="entry name" value="PROKAR_LIPOPROTEIN"/>
    <property type="match status" value="1"/>
</dbReference>
<comment type="caution">
    <text evidence="2">The sequence shown here is derived from an EMBL/GenBank/DDBJ whole genome shotgun (WGS) entry which is preliminary data.</text>
</comment>
<dbReference type="AlphaFoldDB" id="A0AAE4DYD7"/>
<evidence type="ECO:0000313" key="3">
    <source>
        <dbReference type="Proteomes" id="UP001185068"/>
    </source>
</evidence>
<keyword evidence="1" id="KW-0732">Signal</keyword>
<accession>A0AAE4DYD7</accession>
<dbReference type="Proteomes" id="UP001185068">
    <property type="component" value="Unassembled WGS sequence"/>
</dbReference>
<evidence type="ECO:0000256" key="1">
    <source>
        <dbReference type="SAM" id="SignalP"/>
    </source>
</evidence>
<feature type="signal peptide" evidence="1">
    <location>
        <begin position="1"/>
        <end position="21"/>
    </location>
</feature>